<feature type="compositionally biased region" description="Acidic residues" evidence="4">
    <location>
        <begin position="446"/>
        <end position="461"/>
    </location>
</feature>
<evidence type="ECO:0000256" key="1">
    <source>
        <dbReference type="ARBA" id="ARBA00022574"/>
    </source>
</evidence>
<dbReference type="InterPro" id="IPR036322">
    <property type="entry name" value="WD40_repeat_dom_sf"/>
</dbReference>
<feature type="repeat" description="WD" evidence="3">
    <location>
        <begin position="482"/>
        <end position="503"/>
    </location>
</feature>
<feature type="compositionally biased region" description="Acidic residues" evidence="4">
    <location>
        <begin position="15"/>
        <end position="53"/>
    </location>
</feature>
<feature type="compositionally biased region" description="Low complexity" evidence="4">
    <location>
        <begin position="407"/>
        <end position="445"/>
    </location>
</feature>
<keyword evidence="2" id="KW-0677">Repeat</keyword>
<protein>
    <recommendedName>
        <fullName evidence="5">Anaphase-promoting complex subunit 4-like WD40 domain-containing protein</fullName>
    </recommendedName>
</protein>
<dbReference type="InterPro" id="IPR024977">
    <property type="entry name" value="Apc4-like_WD40_dom"/>
</dbReference>
<dbReference type="Gene3D" id="2.130.10.10">
    <property type="entry name" value="YVTN repeat-like/Quinoprotein amine dehydrogenase"/>
    <property type="match status" value="3"/>
</dbReference>
<evidence type="ECO:0000256" key="3">
    <source>
        <dbReference type="PROSITE-ProRule" id="PRU00221"/>
    </source>
</evidence>
<dbReference type="Proteomes" id="UP000324907">
    <property type="component" value="Unassembled WGS sequence"/>
</dbReference>
<dbReference type="EMBL" id="VLTL01000203">
    <property type="protein sequence ID" value="KAA0152876.1"/>
    <property type="molecule type" value="Genomic_DNA"/>
</dbReference>
<proteinExistence type="predicted"/>
<dbReference type="PANTHER" id="PTHR19857:SF8">
    <property type="entry name" value="ANGIO-ASSOCIATED MIGRATORY CELL PROTEIN"/>
    <property type="match status" value="1"/>
</dbReference>
<feature type="domain" description="Anaphase-promoting complex subunit 4-like WD40" evidence="5">
    <location>
        <begin position="491"/>
        <end position="552"/>
    </location>
</feature>
<name>A0A5A8CIN2_CAFRO</name>
<feature type="region of interest" description="Disordered" evidence="4">
    <location>
        <begin position="1"/>
        <end position="53"/>
    </location>
</feature>
<feature type="compositionally biased region" description="Basic residues" evidence="4">
    <location>
        <begin position="203"/>
        <end position="215"/>
    </location>
</feature>
<evidence type="ECO:0000259" key="5">
    <source>
        <dbReference type="Pfam" id="PF12894"/>
    </source>
</evidence>
<dbReference type="InterPro" id="IPR051179">
    <property type="entry name" value="WD_repeat_multifunction"/>
</dbReference>
<dbReference type="SMART" id="SM00320">
    <property type="entry name" value="WD40"/>
    <property type="match status" value="8"/>
</dbReference>
<dbReference type="PROSITE" id="PS50294">
    <property type="entry name" value="WD_REPEATS_REGION"/>
    <property type="match status" value="2"/>
</dbReference>
<dbReference type="PROSITE" id="PS00678">
    <property type="entry name" value="WD_REPEATS_1"/>
    <property type="match status" value="1"/>
</dbReference>
<gene>
    <name evidence="6" type="ORF">FNF28_06985</name>
</gene>
<dbReference type="SUPFAM" id="SSF50978">
    <property type="entry name" value="WD40 repeat-like"/>
    <property type="match status" value="1"/>
</dbReference>
<feature type="region of interest" description="Disordered" evidence="4">
    <location>
        <begin position="197"/>
        <end position="226"/>
    </location>
</feature>
<sequence>MADSGDDGAAFWTAEDGDEVVDLPDDEEDAGADEEGFAEDEGEPTEGEGGEDDMEMQPLAEVLFSADIGEPVYAVATHPFAPIVAAGHGGDGVRVWDAQTGVELMRADGCHSDSVTAVAFSADGKLLASASLDKTLRVWRIEERAHARAAEKSDDEGAAAPHAAAAAATTPAASAAAASSAASAEEGDERAAQCAWEVLPGRKPSKSKGKKKSKQQKAASAAKSSYPEPLVLEGPAEDIEWMAWHPKSPALLCGSADCTAWVFNASTGECISVLAGHEGAVTVGVFSTSGKKVITASDDGTLRVWAPATGECKTVIRGDGWFEAGDPVVSLACHPTKPLVIAGGTDGTARLANTATGRVLAVLRHRSAAAATLEKASARAEDALAKAVDAATSRLRAGETSVELSIPGSSGAASDGAEADAVASAAPADAAASGAGGTSEPAQGDAEAEEGAEDEGADPVEMDVPSVEGVGFCPVEGLQLAATGASDGTMRVWDMSTFSVRAACRQEGSIMRLQWHPTEPAVVTCASDGSVRAFDARDGTTIAVLAAHAEVCLDMQLRVWDRPDGATDGSVPWGEAVIATGGDDGRAALLELGI</sequence>
<dbReference type="PROSITE" id="PS50082">
    <property type="entry name" value="WD_REPEATS_2"/>
    <property type="match status" value="3"/>
</dbReference>
<feature type="compositionally biased region" description="Low complexity" evidence="4">
    <location>
        <begin position="216"/>
        <end position="225"/>
    </location>
</feature>
<dbReference type="Pfam" id="PF00400">
    <property type="entry name" value="WD40"/>
    <property type="match status" value="4"/>
</dbReference>
<accession>A0A5A8CIN2</accession>
<dbReference type="InterPro" id="IPR015943">
    <property type="entry name" value="WD40/YVTN_repeat-like_dom_sf"/>
</dbReference>
<dbReference type="InterPro" id="IPR019775">
    <property type="entry name" value="WD40_repeat_CS"/>
</dbReference>
<dbReference type="Pfam" id="PF12894">
    <property type="entry name" value="ANAPC4_WD40"/>
    <property type="match status" value="1"/>
</dbReference>
<dbReference type="InterPro" id="IPR001680">
    <property type="entry name" value="WD40_rpt"/>
</dbReference>
<feature type="region of interest" description="Disordered" evidence="4">
    <location>
        <begin position="397"/>
        <end position="461"/>
    </location>
</feature>
<evidence type="ECO:0000313" key="6">
    <source>
        <dbReference type="EMBL" id="KAA0152876.1"/>
    </source>
</evidence>
<dbReference type="InterPro" id="IPR020472">
    <property type="entry name" value="WD40_PAC1"/>
</dbReference>
<feature type="repeat" description="WD" evidence="3">
    <location>
        <begin position="274"/>
        <end position="315"/>
    </location>
</feature>
<dbReference type="PRINTS" id="PR00320">
    <property type="entry name" value="GPROTEINBRPT"/>
</dbReference>
<evidence type="ECO:0000256" key="2">
    <source>
        <dbReference type="ARBA" id="ARBA00022737"/>
    </source>
</evidence>
<reference evidence="6 7" key="1">
    <citation type="submission" date="2019-07" db="EMBL/GenBank/DDBJ databases">
        <title>Genomes of Cafeteria roenbergensis.</title>
        <authorList>
            <person name="Fischer M.G."/>
            <person name="Hackl T."/>
            <person name="Roman M."/>
        </authorList>
    </citation>
    <scope>NUCLEOTIDE SEQUENCE [LARGE SCALE GENOMIC DNA]</scope>
    <source>
        <strain evidence="6 7">RCC970-E3</strain>
    </source>
</reference>
<evidence type="ECO:0000256" key="4">
    <source>
        <dbReference type="SAM" id="MobiDB-lite"/>
    </source>
</evidence>
<feature type="repeat" description="WD" evidence="3">
    <location>
        <begin position="111"/>
        <end position="149"/>
    </location>
</feature>
<keyword evidence="1 3" id="KW-0853">WD repeat</keyword>
<organism evidence="6 7">
    <name type="scientific">Cafeteria roenbergensis</name>
    <name type="common">Marine flagellate</name>
    <dbReference type="NCBI Taxonomy" id="33653"/>
    <lineage>
        <taxon>Eukaryota</taxon>
        <taxon>Sar</taxon>
        <taxon>Stramenopiles</taxon>
        <taxon>Bigyra</taxon>
        <taxon>Opalozoa</taxon>
        <taxon>Bicosoecida</taxon>
        <taxon>Cafeteriaceae</taxon>
        <taxon>Cafeteria</taxon>
    </lineage>
</organism>
<evidence type="ECO:0000313" key="7">
    <source>
        <dbReference type="Proteomes" id="UP000324907"/>
    </source>
</evidence>
<dbReference type="AlphaFoldDB" id="A0A5A8CIN2"/>
<dbReference type="PANTHER" id="PTHR19857">
    <property type="entry name" value="MITOCHONDRIAL DIVISION PROTEIN 1-RELATED"/>
    <property type="match status" value="1"/>
</dbReference>
<comment type="caution">
    <text evidence="6">The sequence shown here is derived from an EMBL/GenBank/DDBJ whole genome shotgun (WGS) entry which is preliminary data.</text>
</comment>